<dbReference type="Pfam" id="PF08240">
    <property type="entry name" value="ADH_N"/>
    <property type="match status" value="1"/>
</dbReference>
<comment type="cofactor">
    <cofactor evidence="1 9">
        <name>Zn(2+)</name>
        <dbReference type="ChEBI" id="CHEBI:29105"/>
    </cofactor>
</comment>
<keyword evidence="4 9" id="KW-0479">Metal-binding</keyword>
<evidence type="ECO:0000313" key="12">
    <source>
        <dbReference type="Proteomes" id="UP000007947"/>
    </source>
</evidence>
<dbReference type="OrthoDB" id="5295340at2"/>
<feature type="domain" description="Enoyl reductase (ER)" evidence="10">
    <location>
        <begin position="8"/>
        <end position="312"/>
    </location>
</feature>
<comment type="similarity">
    <text evidence="2 9">Belongs to the zinc-containing alcohol dehydrogenase family.</text>
</comment>
<dbReference type="HOGENOM" id="CLU_026673_11_2_11"/>
<evidence type="ECO:0000256" key="8">
    <source>
        <dbReference type="ARBA" id="ARBA00049243"/>
    </source>
</evidence>
<protein>
    <recommendedName>
        <fullName evidence="3">alcohol dehydrogenase</fullName>
        <ecNumber evidence="3">1.1.1.1</ecNumber>
    </recommendedName>
</protein>
<accession>F5XPY1</accession>
<evidence type="ECO:0000256" key="5">
    <source>
        <dbReference type="ARBA" id="ARBA00022833"/>
    </source>
</evidence>
<comment type="catalytic activity">
    <reaction evidence="8">
        <text>a primary alcohol + NAD(+) = an aldehyde + NADH + H(+)</text>
        <dbReference type="Rhea" id="RHEA:10736"/>
        <dbReference type="ChEBI" id="CHEBI:15378"/>
        <dbReference type="ChEBI" id="CHEBI:15734"/>
        <dbReference type="ChEBI" id="CHEBI:17478"/>
        <dbReference type="ChEBI" id="CHEBI:57540"/>
        <dbReference type="ChEBI" id="CHEBI:57945"/>
        <dbReference type="EC" id="1.1.1.1"/>
    </reaction>
</comment>
<dbReference type="AlphaFoldDB" id="F5XPY1"/>
<evidence type="ECO:0000256" key="2">
    <source>
        <dbReference type="ARBA" id="ARBA00008072"/>
    </source>
</evidence>
<reference evidence="11 12" key="1">
    <citation type="submission" date="2011-05" db="EMBL/GenBank/DDBJ databases">
        <title>Whole genome sequence of Microlunatus phosphovorus NM-1.</title>
        <authorList>
            <person name="Hosoyama A."/>
            <person name="Sasaki K."/>
            <person name="Harada T."/>
            <person name="Igarashi R."/>
            <person name="Kawakoshi A."/>
            <person name="Sasagawa M."/>
            <person name="Fukada J."/>
            <person name="Nakamura S."/>
            <person name="Katano Y."/>
            <person name="Hanada S."/>
            <person name="Kamagata Y."/>
            <person name="Nakamura N."/>
            <person name="Yamazaki S."/>
            <person name="Fujita N."/>
        </authorList>
    </citation>
    <scope>NUCLEOTIDE SEQUENCE [LARGE SCALE GENOMIC DNA]</scope>
    <source>
        <strain evidence="12">ATCC 700054 / DSM 10555 / JCM 9379 / NBRC 101784 / NCIMB 13414 / VKM Ac-1990 / NM-1</strain>
    </source>
</reference>
<keyword evidence="5 9" id="KW-0862">Zinc</keyword>
<evidence type="ECO:0000256" key="4">
    <source>
        <dbReference type="ARBA" id="ARBA00022723"/>
    </source>
</evidence>
<dbReference type="SMART" id="SM00829">
    <property type="entry name" value="PKS_ER"/>
    <property type="match status" value="1"/>
</dbReference>
<organism evidence="11 12">
    <name type="scientific">Microlunatus phosphovorus (strain ATCC 700054 / DSM 10555 / JCM 9379 / NBRC 101784 / NCIMB 13414 / VKM Ac-1990 / NM-1)</name>
    <dbReference type="NCBI Taxonomy" id="1032480"/>
    <lineage>
        <taxon>Bacteria</taxon>
        <taxon>Bacillati</taxon>
        <taxon>Actinomycetota</taxon>
        <taxon>Actinomycetes</taxon>
        <taxon>Propionibacteriales</taxon>
        <taxon>Propionibacteriaceae</taxon>
        <taxon>Microlunatus</taxon>
    </lineage>
</organism>
<dbReference type="InterPro" id="IPR020843">
    <property type="entry name" value="ER"/>
</dbReference>
<keyword evidence="6" id="KW-0560">Oxidoreductase</keyword>
<dbReference type="STRING" id="1032480.MLP_37980"/>
<dbReference type="eggNOG" id="COG1064">
    <property type="taxonomic scope" value="Bacteria"/>
</dbReference>
<dbReference type="Gene3D" id="3.90.180.10">
    <property type="entry name" value="Medium-chain alcohol dehydrogenases, catalytic domain"/>
    <property type="match status" value="2"/>
</dbReference>
<dbReference type="Pfam" id="PF00107">
    <property type="entry name" value="ADH_zinc_N"/>
    <property type="match status" value="1"/>
</dbReference>
<dbReference type="InterPro" id="IPR013154">
    <property type="entry name" value="ADH-like_N"/>
</dbReference>
<dbReference type="EMBL" id="AP012204">
    <property type="protein sequence ID" value="BAK36812.1"/>
    <property type="molecule type" value="Genomic_DNA"/>
</dbReference>
<evidence type="ECO:0000259" key="10">
    <source>
        <dbReference type="SMART" id="SM00829"/>
    </source>
</evidence>
<keyword evidence="12" id="KW-1185">Reference proteome</keyword>
<evidence type="ECO:0000256" key="9">
    <source>
        <dbReference type="RuleBase" id="RU361277"/>
    </source>
</evidence>
<dbReference type="RefSeq" id="WP_013864658.1">
    <property type="nucleotide sequence ID" value="NC_015635.1"/>
</dbReference>
<dbReference type="SUPFAM" id="SSF51735">
    <property type="entry name" value="NAD(P)-binding Rossmann-fold domains"/>
    <property type="match status" value="1"/>
</dbReference>
<gene>
    <name evidence="11" type="ordered locus">MLP_37980</name>
</gene>
<sequence>MKAWQYVGDGEPITLNEVPEPVAGPGEVVLDVKAAGVCHTDVGHVDGVISYLLHAAEGEARTMGHEIAGIVREVGEGVTDRRVGDRVVVRAAPEGPGTERDGGFAPLVSVQQELLVPLPDGVPWDQAAVATDGGMTSYHAVGARAEASPGLKLGLIGYGGLGSLGVQTALGRGAVVYVAEVREDRFPEILAAGVTDVATSVDAFADVGLDAIVDFAGFGTTTAQAIKTVRGGGRVVLVGLGAQFATIDSSDLVMRQIELVGSMGGDNEDVAQVLQLMLDGKLVADTAPVTFDKLGDAVDRLRDGTNVGRAVILFD</sequence>
<dbReference type="EC" id="1.1.1.1" evidence="3"/>
<proteinExistence type="inferred from homology"/>
<evidence type="ECO:0000313" key="11">
    <source>
        <dbReference type="EMBL" id="BAK36812.1"/>
    </source>
</evidence>
<evidence type="ECO:0000256" key="6">
    <source>
        <dbReference type="ARBA" id="ARBA00023002"/>
    </source>
</evidence>
<comment type="catalytic activity">
    <reaction evidence="7">
        <text>a secondary alcohol + NAD(+) = a ketone + NADH + H(+)</text>
        <dbReference type="Rhea" id="RHEA:10740"/>
        <dbReference type="ChEBI" id="CHEBI:15378"/>
        <dbReference type="ChEBI" id="CHEBI:17087"/>
        <dbReference type="ChEBI" id="CHEBI:35681"/>
        <dbReference type="ChEBI" id="CHEBI:57540"/>
        <dbReference type="ChEBI" id="CHEBI:57945"/>
        <dbReference type="EC" id="1.1.1.1"/>
    </reaction>
</comment>
<dbReference type="InterPro" id="IPR036291">
    <property type="entry name" value="NAD(P)-bd_dom_sf"/>
</dbReference>
<evidence type="ECO:0000256" key="1">
    <source>
        <dbReference type="ARBA" id="ARBA00001947"/>
    </source>
</evidence>
<dbReference type="PANTHER" id="PTHR42940">
    <property type="entry name" value="ALCOHOL DEHYDROGENASE 1-RELATED"/>
    <property type="match status" value="1"/>
</dbReference>
<evidence type="ECO:0000256" key="7">
    <source>
        <dbReference type="ARBA" id="ARBA00049164"/>
    </source>
</evidence>
<dbReference type="InterPro" id="IPR013149">
    <property type="entry name" value="ADH-like_C"/>
</dbReference>
<dbReference type="SUPFAM" id="SSF50129">
    <property type="entry name" value="GroES-like"/>
    <property type="match status" value="1"/>
</dbReference>
<name>F5XPY1_MICPN</name>
<evidence type="ECO:0000256" key="3">
    <source>
        <dbReference type="ARBA" id="ARBA00013190"/>
    </source>
</evidence>
<dbReference type="GO" id="GO:0004022">
    <property type="term" value="F:alcohol dehydrogenase (NAD+) activity"/>
    <property type="evidence" value="ECO:0007669"/>
    <property type="project" value="UniProtKB-EC"/>
</dbReference>
<dbReference type="InterPro" id="IPR011032">
    <property type="entry name" value="GroES-like_sf"/>
</dbReference>
<dbReference type="Proteomes" id="UP000007947">
    <property type="component" value="Chromosome"/>
</dbReference>
<dbReference type="Gene3D" id="3.40.50.720">
    <property type="entry name" value="NAD(P)-binding Rossmann-like Domain"/>
    <property type="match status" value="1"/>
</dbReference>
<dbReference type="GO" id="GO:0008270">
    <property type="term" value="F:zinc ion binding"/>
    <property type="evidence" value="ECO:0007669"/>
    <property type="project" value="InterPro"/>
</dbReference>
<dbReference type="PROSITE" id="PS00059">
    <property type="entry name" value="ADH_ZINC"/>
    <property type="match status" value="1"/>
</dbReference>
<dbReference type="InterPro" id="IPR002328">
    <property type="entry name" value="ADH_Zn_CS"/>
</dbReference>
<dbReference type="PANTHER" id="PTHR42940:SF8">
    <property type="entry name" value="VACUOLAR PROTEIN SORTING-ASSOCIATED PROTEIN 11"/>
    <property type="match status" value="1"/>
</dbReference>
<dbReference type="KEGG" id="mph:MLP_37980"/>